<comment type="subcellular location">
    <subcellularLocation>
        <location evidence="1">Cell membrane</location>
        <topology evidence="1">Multi-pass membrane protein</topology>
    </subcellularLocation>
</comment>
<keyword evidence="3 9" id="KW-0812">Transmembrane</keyword>
<evidence type="ECO:0000256" key="8">
    <source>
        <dbReference type="ARBA" id="ARBA00023224"/>
    </source>
</evidence>
<dbReference type="GO" id="GO:0071880">
    <property type="term" value="P:adenylate cyclase-activating adrenergic receptor signaling pathway"/>
    <property type="evidence" value="ECO:0007669"/>
    <property type="project" value="TreeGrafter"/>
</dbReference>
<dbReference type="PROSITE" id="PS00237">
    <property type="entry name" value="G_PROTEIN_RECEP_F1_1"/>
    <property type="match status" value="1"/>
</dbReference>
<dbReference type="Proteomes" id="UP000749559">
    <property type="component" value="Unassembled WGS sequence"/>
</dbReference>
<evidence type="ECO:0000256" key="6">
    <source>
        <dbReference type="ARBA" id="ARBA00023136"/>
    </source>
</evidence>
<dbReference type="GO" id="GO:0005886">
    <property type="term" value="C:plasma membrane"/>
    <property type="evidence" value="ECO:0007669"/>
    <property type="project" value="UniProtKB-SubCell"/>
</dbReference>
<dbReference type="GO" id="GO:0004930">
    <property type="term" value="F:G protein-coupled receptor activity"/>
    <property type="evidence" value="ECO:0007669"/>
    <property type="project" value="UniProtKB-KW"/>
</dbReference>
<dbReference type="EMBL" id="CAIIXF020000007">
    <property type="protein sequence ID" value="CAH1790164.1"/>
    <property type="molecule type" value="Genomic_DNA"/>
</dbReference>
<dbReference type="InterPro" id="IPR000276">
    <property type="entry name" value="GPCR_Rhodpsn"/>
</dbReference>
<dbReference type="SMART" id="SM01381">
    <property type="entry name" value="7TM_GPCR_Srsx"/>
    <property type="match status" value="1"/>
</dbReference>
<evidence type="ECO:0000313" key="11">
    <source>
        <dbReference type="Proteomes" id="UP000749559"/>
    </source>
</evidence>
<keyword evidence="5 9" id="KW-0297">G-protein coupled receptor</keyword>
<proteinExistence type="inferred from homology"/>
<keyword evidence="7 9" id="KW-0675">Receptor</keyword>
<evidence type="ECO:0000256" key="2">
    <source>
        <dbReference type="ARBA" id="ARBA00022475"/>
    </source>
</evidence>
<evidence type="ECO:0000256" key="4">
    <source>
        <dbReference type="ARBA" id="ARBA00022989"/>
    </source>
</evidence>
<comment type="caution">
    <text evidence="10">The sequence shown here is derived from an EMBL/GenBank/DDBJ whole genome shotgun (WGS) entry which is preliminary data.</text>
</comment>
<dbReference type="CDD" id="cd15331">
    <property type="entry name" value="7tmA_5-HT1A_invertebrates"/>
    <property type="match status" value="1"/>
</dbReference>
<evidence type="ECO:0000256" key="5">
    <source>
        <dbReference type="ARBA" id="ARBA00023040"/>
    </source>
</evidence>
<dbReference type="PANTHER" id="PTHR24248:SF202">
    <property type="entry name" value="5-HYDROXYTRYPTAMINE RECEPTOR 5A"/>
    <property type="match status" value="1"/>
</dbReference>
<evidence type="ECO:0000256" key="1">
    <source>
        <dbReference type="ARBA" id="ARBA00004651"/>
    </source>
</evidence>
<name>A0A8J1XSJ0_OWEFU</name>
<protein>
    <submittedName>
        <fullName evidence="10">Uncharacterized protein</fullName>
    </submittedName>
</protein>
<dbReference type="PRINTS" id="PR00237">
    <property type="entry name" value="GPCRRHODOPSN"/>
</dbReference>
<dbReference type="AlphaFoldDB" id="A0A8J1XSJ0"/>
<dbReference type="SUPFAM" id="SSF81321">
    <property type="entry name" value="Family A G protein-coupled receptor-like"/>
    <property type="match status" value="1"/>
</dbReference>
<keyword evidence="11" id="KW-1185">Reference proteome</keyword>
<dbReference type="OrthoDB" id="5956310at2759"/>
<dbReference type="PANTHER" id="PTHR24248">
    <property type="entry name" value="ADRENERGIC RECEPTOR-RELATED G-PROTEIN COUPLED RECEPTOR"/>
    <property type="match status" value="1"/>
</dbReference>
<dbReference type="InterPro" id="IPR017452">
    <property type="entry name" value="GPCR_Rhodpsn_7TM"/>
</dbReference>
<accession>A0A8J1XSJ0</accession>
<sequence>MEGEKRFPTLGYEVMFLTNLSVDISPLNESSSWSDGSDMNVSGPWGRDISNHTTVELVLTPHSLPHIVITSLVLGLMILATIIGNVFVIAAIALERSLQGVANYLVASLALCDLLVAALVMPLSLISEISSVWFLGAQLCNMYVSFDVLCCTASILHLVCIALDRYWAVTRIDYMRSRTAKRMLIMILIVWFLAVCITIPPHFGLKSEQDDPDVTGVCMVSTHLAYRIFATIGAFYLPLVIILIIYGKIFKAAKSRIRKKSFRGYCATPSTIQQNSNDVDGDDLSVTEISPTCNISDSPERTCADMTNGDSLIAENGRQSRQGSPIKYTNDHQLQTNGNSLIPLNNGYDRNYNNKKKLSNAFLRVDTVINTRKRRQKQKVKSERLEIKRERKAARTLAIVTGAFIVCWLPFFIGELVSPFCSTCNIPPVVLSIIMWLGYLNSLLNPVIYTVFNPDFRKAFKKILFGKYGKAKVRGRGCQRTSVSMLSPSYQRN</sequence>
<keyword evidence="8 9" id="KW-0807">Transducer</keyword>
<evidence type="ECO:0000256" key="9">
    <source>
        <dbReference type="RuleBase" id="RU000688"/>
    </source>
</evidence>
<dbReference type="Gene3D" id="1.20.1070.10">
    <property type="entry name" value="Rhodopsin 7-helix transmembrane proteins"/>
    <property type="match status" value="2"/>
</dbReference>
<gene>
    <name evidence="10" type="ORF">OFUS_LOCUS15412</name>
</gene>
<dbReference type="Pfam" id="PF00001">
    <property type="entry name" value="7tm_1"/>
    <property type="match status" value="1"/>
</dbReference>
<organism evidence="10 11">
    <name type="scientific">Owenia fusiformis</name>
    <name type="common">Polychaete worm</name>
    <dbReference type="NCBI Taxonomy" id="6347"/>
    <lineage>
        <taxon>Eukaryota</taxon>
        <taxon>Metazoa</taxon>
        <taxon>Spiralia</taxon>
        <taxon>Lophotrochozoa</taxon>
        <taxon>Annelida</taxon>
        <taxon>Polychaeta</taxon>
        <taxon>Sedentaria</taxon>
        <taxon>Canalipalpata</taxon>
        <taxon>Sabellida</taxon>
        <taxon>Oweniida</taxon>
        <taxon>Oweniidae</taxon>
        <taxon>Owenia</taxon>
    </lineage>
</organism>
<keyword evidence="6" id="KW-0472">Membrane</keyword>
<reference evidence="10" key="1">
    <citation type="submission" date="2022-03" db="EMBL/GenBank/DDBJ databases">
        <authorList>
            <person name="Martin C."/>
        </authorList>
    </citation>
    <scope>NUCLEOTIDE SEQUENCE</scope>
</reference>
<comment type="similarity">
    <text evidence="9">Belongs to the G-protein coupled receptor 1 family.</text>
</comment>
<dbReference type="GO" id="GO:0043410">
    <property type="term" value="P:positive regulation of MAPK cascade"/>
    <property type="evidence" value="ECO:0007669"/>
    <property type="project" value="TreeGrafter"/>
</dbReference>
<keyword evidence="2" id="KW-1003">Cell membrane</keyword>
<evidence type="ECO:0000256" key="3">
    <source>
        <dbReference type="ARBA" id="ARBA00022692"/>
    </source>
</evidence>
<evidence type="ECO:0000256" key="7">
    <source>
        <dbReference type="ARBA" id="ARBA00023170"/>
    </source>
</evidence>
<keyword evidence="4" id="KW-1133">Transmembrane helix</keyword>
<evidence type="ECO:0000313" key="10">
    <source>
        <dbReference type="EMBL" id="CAH1790164.1"/>
    </source>
</evidence>
<dbReference type="PROSITE" id="PS50262">
    <property type="entry name" value="G_PROTEIN_RECEP_F1_2"/>
    <property type="match status" value="1"/>
</dbReference>